<dbReference type="KEGG" id="plut:EI981_13945"/>
<dbReference type="OrthoDB" id="212436at2"/>
<feature type="transmembrane region" description="Helical" evidence="7">
    <location>
        <begin position="39"/>
        <end position="58"/>
    </location>
</feature>
<evidence type="ECO:0000256" key="2">
    <source>
        <dbReference type="ARBA" id="ARBA00022448"/>
    </source>
</evidence>
<feature type="transmembrane region" description="Helical" evidence="7">
    <location>
        <begin position="360"/>
        <end position="381"/>
    </location>
</feature>
<keyword evidence="6 7" id="KW-0472">Membrane</keyword>
<evidence type="ECO:0000259" key="8">
    <source>
        <dbReference type="PROSITE" id="PS50850"/>
    </source>
</evidence>
<dbReference type="Gene3D" id="1.20.1250.20">
    <property type="entry name" value="MFS general substrate transporter like domains"/>
    <property type="match status" value="1"/>
</dbReference>
<dbReference type="InterPro" id="IPR036259">
    <property type="entry name" value="MFS_trans_sf"/>
</dbReference>
<dbReference type="PROSITE" id="PS50850">
    <property type="entry name" value="MFS"/>
    <property type="match status" value="1"/>
</dbReference>
<evidence type="ECO:0000256" key="3">
    <source>
        <dbReference type="ARBA" id="ARBA00022475"/>
    </source>
</evidence>
<dbReference type="InterPro" id="IPR020846">
    <property type="entry name" value="MFS_dom"/>
</dbReference>
<protein>
    <submittedName>
        <fullName evidence="9">MFS transporter</fullName>
    </submittedName>
</protein>
<dbReference type="InterPro" id="IPR050189">
    <property type="entry name" value="MFS_Efflux_Transporters"/>
</dbReference>
<dbReference type="EMBL" id="CP034346">
    <property type="protein sequence ID" value="AZS15451.1"/>
    <property type="molecule type" value="Genomic_DNA"/>
</dbReference>
<keyword evidence="4 7" id="KW-0812">Transmembrane</keyword>
<proteinExistence type="predicted"/>
<dbReference type="Proteomes" id="UP000270678">
    <property type="component" value="Chromosome"/>
</dbReference>
<evidence type="ECO:0000313" key="10">
    <source>
        <dbReference type="Proteomes" id="UP000270678"/>
    </source>
</evidence>
<name>A0A3S9UYW4_9BACL</name>
<feature type="domain" description="Major facilitator superfamily (MFS) profile" evidence="8">
    <location>
        <begin position="4"/>
        <end position="382"/>
    </location>
</feature>
<keyword evidence="5 7" id="KW-1133">Transmembrane helix</keyword>
<dbReference type="AlphaFoldDB" id="A0A3S9UYW4"/>
<feature type="transmembrane region" description="Helical" evidence="7">
    <location>
        <begin position="95"/>
        <end position="116"/>
    </location>
</feature>
<dbReference type="CDD" id="cd17324">
    <property type="entry name" value="MFS_NepI_like"/>
    <property type="match status" value="1"/>
</dbReference>
<comment type="subcellular location">
    <subcellularLocation>
        <location evidence="1">Cell membrane</location>
        <topology evidence="1">Multi-pass membrane protein</topology>
    </subcellularLocation>
</comment>
<keyword evidence="10" id="KW-1185">Reference proteome</keyword>
<feature type="transmembrane region" description="Helical" evidence="7">
    <location>
        <begin position="292"/>
        <end position="314"/>
    </location>
</feature>
<feature type="transmembrane region" description="Helical" evidence="7">
    <location>
        <begin position="242"/>
        <end position="262"/>
    </location>
</feature>
<feature type="transmembrane region" description="Helical" evidence="7">
    <location>
        <begin position="128"/>
        <end position="150"/>
    </location>
</feature>
<gene>
    <name evidence="9" type="ORF">EI981_13945</name>
</gene>
<accession>A0A3S9UYW4</accession>
<dbReference type="PANTHER" id="PTHR43124:SF3">
    <property type="entry name" value="CHLORAMPHENICOL EFFLUX PUMP RV0191"/>
    <property type="match status" value="1"/>
</dbReference>
<keyword evidence="3" id="KW-1003">Cell membrane</keyword>
<evidence type="ECO:0000256" key="1">
    <source>
        <dbReference type="ARBA" id="ARBA00004651"/>
    </source>
</evidence>
<organism evidence="9 10">
    <name type="scientific">Paenibacillus lutimineralis</name>
    <dbReference type="NCBI Taxonomy" id="2707005"/>
    <lineage>
        <taxon>Bacteria</taxon>
        <taxon>Bacillati</taxon>
        <taxon>Bacillota</taxon>
        <taxon>Bacilli</taxon>
        <taxon>Bacillales</taxon>
        <taxon>Paenibacillaceae</taxon>
        <taxon>Paenibacillus</taxon>
    </lineage>
</organism>
<feature type="transmembrane region" description="Helical" evidence="7">
    <location>
        <begin position="269"/>
        <end position="286"/>
    </location>
</feature>
<keyword evidence="2" id="KW-0813">Transport</keyword>
<dbReference type="Pfam" id="PF07690">
    <property type="entry name" value="MFS_1"/>
    <property type="match status" value="1"/>
</dbReference>
<feature type="transmembrane region" description="Helical" evidence="7">
    <location>
        <begin position="209"/>
        <end position="230"/>
    </location>
</feature>
<evidence type="ECO:0000256" key="6">
    <source>
        <dbReference type="ARBA" id="ARBA00023136"/>
    </source>
</evidence>
<dbReference type="GO" id="GO:0005886">
    <property type="term" value="C:plasma membrane"/>
    <property type="evidence" value="ECO:0007669"/>
    <property type="project" value="UniProtKB-SubCell"/>
</dbReference>
<feature type="transmembrane region" description="Helical" evidence="7">
    <location>
        <begin position="7"/>
        <end position="27"/>
    </location>
</feature>
<dbReference type="SUPFAM" id="SSF103473">
    <property type="entry name" value="MFS general substrate transporter"/>
    <property type="match status" value="1"/>
</dbReference>
<dbReference type="GO" id="GO:0022857">
    <property type="term" value="F:transmembrane transporter activity"/>
    <property type="evidence" value="ECO:0007669"/>
    <property type="project" value="InterPro"/>
</dbReference>
<dbReference type="RefSeq" id="WP_126999086.1">
    <property type="nucleotide sequence ID" value="NZ_CP034346.1"/>
</dbReference>
<evidence type="ECO:0000256" key="4">
    <source>
        <dbReference type="ARBA" id="ARBA00022692"/>
    </source>
</evidence>
<dbReference type="PANTHER" id="PTHR43124">
    <property type="entry name" value="PURINE EFFLUX PUMP PBUE"/>
    <property type="match status" value="1"/>
</dbReference>
<reference evidence="10" key="1">
    <citation type="submission" date="2018-12" db="EMBL/GenBank/DDBJ databases">
        <title>Complete genome sequence of Paenibacillus sp. MBLB1234.</title>
        <authorList>
            <person name="Nam Y.-D."/>
            <person name="Kang J."/>
            <person name="Chung W.-H."/>
            <person name="Park Y.S."/>
        </authorList>
    </citation>
    <scope>NUCLEOTIDE SEQUENCE [LARGE SCALE GENOMIC DNA]</scope>
    <source>
        <strain evidence="10">MBLB1234</strain>
    </source>
</reference>
<evidence type="ECO:0000313" key="9">
    <source>
        <dbReference type="EMBL" id="AZS15451.1"/>
    </source>
</evidence>
<sequence length="396" mass="43219">MIKLTALFFVIMFVIGTDTFLISPLIPTLQNLFHIPTEYSGWMVGSYALGYAIFALIAGPLSDGWDRKKVMLSGMVCFSVSTMLCGFATGFWSMFFFRFLAGVSAAFTAPQVWASIPALFPTSKIAKVSGIVMAGLAASQAFGIPIGSLLASAHWYYPFFIIGACALLVAVFIYYALPEMKPNQGQKTKTPIFSRYIPLLNSRMARRAFLAHFLFQCGFFAAFSFIGKWVTDRFHLSIDQAGYVMFFLGLGNIVGSFGGAYVIKKLNRFNTLVVGFLVSIVCFIVLPHLPSVAAFESVYFFIFVNMGIAFPLILRMLNSLNPTIRGTISSLANSIMYAATTLGSWIAGLIYATFNGFSAVGMFTAICFAGSLLSFIFSGILTSQSENKEGVCVINA</sequence>
<feature type="transmembrane region" description="Helical" evidence="7">
    <location>
        <begin position="156"/>
        <end position="177"/>
    </location>
</feature>
<feature type="transmembrane region" description="Helical" evidence="7">
    <location>
        <begin position="335"/>
        <end position="354"/>
    </location>
</feature>
<feature type="transmembrane region" description="Helical" evidence="7">
    <location>
        <begin position="70"/>
        <end position="89"/>
    </location>
</feature>
<evidence type="ECO:0000256" key="7">
    <source>
        <dbReference type="SAM" id="Phobius"/>
    </source>
</evidence>
<evidence type="ECO:0000256" key="5">
    <source>
        <dbReference type="ARBA" id="ARBA00022989"/>
    </source>
</evidence>
<dbReference type="InterPro" id="IPR011701">
    <property type="entry name" value="MFS"/>
</dbReference>